<dbReference type="Pfam" id="PF13328">
    <property type="entry name" value="HD_4"/>
    <property type="match status" value="1"/>
</dbReference>
<dbReference type="InterPro" id="IPR006674">
    <property type="entry name" value="HD_domain"/>
</dbReference>
<dbReference type="SUPFAM" id="SSF109604">
    <property type="entry name" value="HD-domain/PDEase-like"/>
    <property type="match status" value="1"/>
</dbReference>
<dbReference type="Pfam" id="PF02824">
    <property type="entry name" value="TGS"/>
    <property type="match status" value="1"/>
</dbReference>
<dbReference type="InterPro" id="IPR004811">
    <property type="entry name" value="RelA/Spo_fam"/>
</dbReference>
<evidence type="ECO:0000313" key="5">
    <source>
        <dbReference type="EMBL" id="UTC24427.1"/>
    </source>
</evidence>
<dbReference type="InterPro" id="IPR007685">
    <property type="entry name" value="RelA_SpoT"/>
</dbReference>
<name>A0ABY5DKU6_9GAMM</name>
<comment type="similarity">
    <text evidence="2">Belongs to the relA/spoT family.</text>
</comment>
<keyword evidence="6" id="KW-1185">Reference proteome</keyword>
<evidence type="ECO:0000259" key="3">
    <source>
        <dbReference type="PROSITE" id="PS51831"/>
    </source>
</evidence>
<dbReference type="SUPFAM" id="SSF81271">
    <property type="entry name" value="TGS-like"/>
    <property type="match status" value="1"/>
</dbReference>
<evidence type="ECO:0000256" key="1">
    <source>
        <dbReference type="ARBA" id="ARBA00022801"/>
    </source>
</evidence>
<proteinExistence type="inferred from homology"/>
<dbReference type="SMART" id="SM00954">
    <property type="entry name" value="RelA_SpoT"/>
    <property type="match status" value="1"/>
</dbReference>
<dbReference type="SMART" id="SM00471">
    <property type="entry name" value="HDc"/>
    <property type="match status" value="1"/>
</dbReference>
<reference evidence="5 6" key="1">
    <citation type="journal article" date="2022" name="Nat. Microbiol.">
        <title>The microbiome of a bacterivorous marine choanoflagellate contains a resource-demanding obligate bacterial associate.</title>
        <authorList>
            <person name="Needham D.M."/>
            <person name="Poirier C."/>
            <person name="Bachy C."/>
            <person name="George E.E."/>
            <person name="Wilken S."/>
            <person name="Yung C.C.M."/>
            <person name="Limardo A.J."/>
            <person name="Morando M."/>
            <person name="Sudek L."/>
            <person name="Malmstrom R.R."/>
            <person name="Keeling P.J."/>
            <person name="Santoro A.E."/>
            <person name="Worden A.Z."/>
        </authorList>
    </citation>
    <scope>NUCLEOTIDE SEQUENCE [LARGE SCALE GENOMIC DNA]</scope>
    <source>
        <strain evidence="5 6">Comchoano-1</strain>
    </source>
</reference>
<dbReference type="Proteomes" id="UP001055955">
    <property type="component" value="Chromosome"/>
</dbReference>
<feature type="domain" description="TGS" evidence="4">
    <location>
        <begin position="384"/>
        <end position="447"/>
    </location>
</feature>
<dbReference type="Gene3D" id="3.10.20.30">
    <property type="match status" value="1"/>
</dbReference>
<dbReference type="PANTHER" id="PTHR21262:SF36">
    <property type="entry name" value="BIFUNCTIONAL (P)PPGPP SYNTHASE_HYDROLASE SPOT"/>
    <property type="match status" value="1"/>
</dbReference>
<dbReference type="Gene3D" id="1.10.3210.10">
    <property type="entry name" value="Hypothetical protein af1432"/>
    <property type="match status" value="1"/>
</dbReference>
<dbReference type="EMBL" id="CP092900">
    <property type="protein sequence ID" value="UTC24427.1"/>
    <property type="molecule type" value="Genomic_DNA"/>
</dbReference>
<dbReference type="RefSeq" id="WP_258568210.1">
    <property type="nucleotide sequence ID" value="NZ_CP092900.1"/>
</dbReference>
<comment type="function">
    <text evidence="2">In eubacteria ppGpp (guanosine 3'-diphosphate 5'-diphosphate) is a mediator of the stringent response that coordinates a variety of cellular activities in response to changes in nutritional abundance.</text>
</comment>
<accession>A0ABY5DKU6</accession>
<organism evidence="5 6">
    <name type="scientific">Candidatus Comchoanobacter bicostacola</name>
    <dbReference type="NCBI Taxonomy" id="2919598"/>
    <lineage>
        <taxon>Bacteria</taxon>
        <taxon>Pseudomonadati</taxon>
        <taxon>Pseudomonadota</taxon>
        <taxon>Gammaproteobacteria</taxon>
        <taxon>Candidatus Comchoanobacterales</taxon>
        <taxon>Candidatus Comchoanobacteraceae</taxon>
        <taxon>Candidatus Comchoanobacter</taxon>
    </lineage>
</organism>
<dbReference type="PANTHER" id="PTHR21262">
    <property type="entry name" value="GUANOSINE-3',5'-BIS DIPHOSPHATE 3'-PYROPHOSPHOHYDROLASE"/>
    <property type="match status" value="1"/>
</dbReference>
<dbReference type="Pfam" id="PF04607">
    <property type="entry name" value="RelA_SpoT"/>
    <property type="match status" value="1"/>
</dbReference>
<dbReference type="InterPro" id="IPR012676">
    <property type="entry name" value="TGS-like"/>
</dbReference>
<dbReference type="PROSITE" id="PS51880">
    <property type="entry name" value="TGS"/>
    <property type="match status" value="1"/>
</dbReference>
<dbReference type="SUPFAM" id="SSF81301">
    <property type="entry name" value="Nucleotidyltransferase"/>
    <property type="match status" value="1"/>
</dbReference>
<dbReference type="NCBIfam" id="TIGR00691">
    <property type="entry name" value="spoT_relA"/>
    <property type="match status" value="1"/>
</dbReference>
<dbReference type="InterPro" id="IPR004095">
    <property type="entry name" value="TGS"/>
</dbReference>
<evidence type="ECO:0000259" key="4">
    <source>
        <dbReference type="PROSITE" id="PS51880"/>
    </source>
</evidence>
<dbReference type="CDD" id="cd05399">
    <property type="entry name" value="NT_Rel-Spo_like"/>
    <property type="match status" value="1"/>
</dbReference>
<feature type="domain" description="HD" evidence="3">
    <location>
        <begin position="47"/>
        <end position="146"/>
    </location>
</feature>
<sequence length="693" mass="78565">MDSPLSFSYLQTRLSYLSPEDCARVRDAYLVAKQAHFTQTRISGESYICHPVAVSYILAGLKLDAESLMAALLHDVVEDTEVTRENLSDRFGTVVADLVEGVTKISRVRYDSVERYQVENYRKMFLAMSKDIRVIIIKLADRLHNMRTIQVLPAPKRKKMAMETLELYSPIAKRLGMQMVSIELDDLGFSALYPFRYRILLAHMYRVSGGQVELLKHIEGEIKVKAKSLQIEVAEITAREKQFYGIYQKMIKKKRFSDLMDVYALRVCVNSLQDCYAVIGIVHAMYMPKAGCFKDYIASPKRNGYQSLHTVLYGPNGAMIEIQVKTQEMHLVATQGVAAHWLYKSGQTEFNCRKHQVWFDDLTKIKTVCSDDATALHLLKTKVGENEVYVLTPQRKIVEMKVGATALDMAFYIHTDLGFKAKYAIIDREKVPLSHRLKNGQTVEIVQSDKRMVRPSWLDFVTTSKAKQSIKAFLKEQEVCTQDQLGHNILVYRLEQAGLGYMAHRKIVDDTLSHAGYRIPEVYGQLSRGELLVEEVVDACRDYYTEGRYTDSIKPITVNGGDTDILAACCYPVFGDCIAGCFSASAGLTVHRKSCRQLDVLPSNQCVSVSWGEPSEQLYTSVCSIQLKYDYNSLSSCIAMLTDMRVSVIGFRRIVDGELNQYDLTIRVQSLEHLSLVIQSLQQLKLVVSVYRG</sequence>
<dbReference type="InterPro" id="IPR012675">
    <property type="entry name" value="Beta-grasp_dom_sf"/>
</dbReference>
<gene>
    <name evidence="5" type="ORF">MMH89_04240</name>
</gene>
<dbReference type="Gene3D" id="3.30.460.10">
    <property type="entry name" value="Beta Polymerase, domain 2"/>
    <property type="match status" value="1"/>
</dbReference>
<dbReference type="InterPro" id="IPR003607">
    <property type="entry name" value="HD/PDEase_dom"/>
</dbReference>
<dbReference type="CDD" id="cd00077">
    <property type="entry name" value="HDc"/>
    <property type="match status" value="1"/>
</dbReference>
<evidence type="ECO:0000313" key="6">
    <source>
        <dbReference type="Proteomes" id="UP001055955"/>
    </source>
</evidence>
<protein>
    <submittedName>
        <fullName evidence="5">RelA/SpoT family protein</fullName>
    </submittedName>
</protein>
<keyword evidence="1" id="KW-0378">Hydrolase</keyword>
<evidence type="ECO:0000256" key="2">
    <source>
        <dbReference type="RuleBase" id="RU003847"/>
    </source>
</evidence>
<dbReference type="PROSITE" id="PS51831">
    <property type="entry name" value="HD"/>
    <property type="match status" value="1"/>
</dbReference>
<dbReference type="InterPro" id="IPR043519">
    <property type="entry name" value="NT_sf"/>
</dbReference>